<name>A0A2H1W414_SPOFR</name>
<dbReference type="EMBL" id="ODYU01006161">
    <property type="protein sequence ID" value="SOQ47773.1"/>
    <property type="molecule type" value="Genomic_DNA"/>
</dbReference>
<evidence type="ECO:0000256" key="5">
    <source>
        <dbReference type="SAM" id="SignalP"/>
    </source>
</evidence>
<dbReference type="SUPFAM" id="SSF52518">
    <property type="entry name" value="Thiamin diphosphate-binding fold (THDP-binding)"/>
    <property type="match status" value="1"/>
</dbReference>
<dbReference type="Gene3D" id="3.40.50.970">
    <property type="match status" value="1"/>
</dbReference>
<dbReference type="InterPro" id="IPR050642">
    <property type="entry name" value="PDH_E1_Alpha_Subunit"/>
</dbReference>
<dbReference type="Pfam" id="PF00676">
    <property type="entry name" value="E1_dh"/>
    <property type="match status" value="1"/>
</dbReference>
<comment type="cofactor">
    <cofactor evidence="1">
        <name>thiamine diphosphate</name>
        <dbReference type="ChEBI" id="CHEBI:58937"/>
    </cofactor>
</comment>
<proteinExistence type="predicted"/>
<keyword evidence="5" id="KW-0732">Signal</keyword>
<keyword evidence="2" id="KW-0809">Transit peptide</keyword>
<dbReference type="GO" id="GO:0006086">
    <property type="term" value="P:pyruvate decarboxylation to acetyl-CoA"/>
    <property type="evidence" value="ECO:0007669"/>
    <property type="project" value="TreeGrafter"/>
</dbReference>
<evidence type="ECO:0000313" key="7">
    <source>
        <dbReference type="EMBL" id="SOQ47773.1"/>
    </source>
</evidence>
<feature type="chain" id="PRO_5013648512" evidence="5">
    <location>
        <begin position="20"/>
        <end position="195"/>
    </location>
</feature>
<evidence type="ECO:0000256" key="4">
    <source>
        <dbReference type="ARBA" id="ARBA00023052"/>
    </source>
</evidence>
<feature type="domain" description="Dehydrogenase E1 component" evidence="6">
    <location>
        <begin position="29"/>
        <end position="90"/>
    </location>
</feature>
<sequence>MSLGHAWLRCSGVFMVVSTVDPGLQELQECPLVMEMETYRYSGHSMSDPGTSYRTRDEIQEVRQTRDPITSYKDKILSNELATPDQLKVRIHRAASCESHAPHATDFSLSCIETHTTASTDPHRTHRNISNAYMRCEIDAKVRQEVDDATKQAKVEPEIGVEELAGDIYVDCVDPVIRGVIPSAPLQHISVAQRN</sequence>
<reference evidence="7" key="1">
    <citation type="submission" date="2016-07" db="EMBL/GenBank/DDBJ databases">
        <authorList>
            <person name="Bretaudeau A."/>
        </authorList>
    </citation>
    <scope>NUCLEOTIDE SEQUENCE</scope>
    <source>
        <strain evidence="7">Rice</strain>
        <tissue evidence="7">Whole body</tissue>
    </source>
</reference>
<organism evidence="7">
    <name type="scientific">Spodoptera frugiperda</name>
    <name type="common">Fall armyworm</name>
    <dbReference type="NCBI Taxonomy" id="7108"/>
    <lineage>
        <taxon>Eukaryota</taxon>
        <taxon>Metazoa</taxon>
        <taxon>Ecdysozoa</taxon>
        <taxon>Arthropoda</taxon>
        <taxon>Hexapoda</taxon>
        <taxon>Insecta</taxon>
        <taxon>Pterygota</taxon>
        <taxon>Neoptera</taxon>
        <taxon>Endopterygota</taxon>
        <taxon>Lepidoptera</taxon>
        <taxon>Glossata</taxon>
        <taxon>Ditrysia</taxon>
        <taxon>Noctuoidea</taxon>
        <taxon>Noctuidae</taxon>
        <taxon>Amphipyrinae</taxon>
        <taxon>Spodoptera</taxon>
    </lineage>
</organism>
<dbReference type="OrthoDB" id="10256198at2759"/>
<evidence type="ECO:0000256" key="2">
    <source>
        <dbReference type="ARBA" id="ARBA00022946"/>
    </source>
</evidence>
<dbReference type="PANTHER" id="PTHR11516">
    <property type="entry name" value="PYRUVATE DEHYDROGENASE E1 COMPONENT, ALPHA SUBUNIT BACTERIAL AND ORGANELLAR"/>
    <property type="match status" value="1"/>
</dbReference>
<evidence type="ECO:0000256" key="1">
    <source>
        <dbReference type="ARBA" id="ARBA00001964"/>
    </source>
</evidence>
<dbReference type="InterPro" id="IPR029061">
    <property type="entry name" value="THDP-binding"/>
</dbReference>
<keyword evidence="3" id="KW-0560">Oxidoreductase</keyword>
<evidence type="ECO:0000259" key="6">
    <source>
        <dbReference type="Pfam" id="PF00676"/>
    </source>
</evidence>
<gene>
    <name evidence="7" type="ORF">SFRICE_020483</name>
</gene>
<keyword evidence="4" id="KW-0786">Thiamine pyrophosphate</keyword>
<evidence type="ECO:0000256" key="3">
    <source>
        <dbReference type="ARBA" id="ARBA00023002"/>
    </source>
</evidence>
<accession>A0A2H1W414</accession>
<protein>
    <submittedName>
        <fullName evidence="7">SFRICE_020483</fullName>
    </submittedName>
</protein>
<feature type="signal peptide" evidence="5">
    <location>
        <begin position="1"/>
        <end position="19"/>
    </location>
</feature>
<dbReference type="InterPro" id="IPR001017">
    <property type="entry name" value="DH_E1"/>
</dbReference>
<dbReference type="AlphaFoldDB" id="A0A2H1W414"/>
<dbReference type="GO" id="GO:0004739">
    <property type="term" value="F:pyruvate dehydrogenase (acetyl-transferring) activity"/>
    <property type="evidence" value="ECO:0007669"/>
    <property type="project" value="TreeGrafter"/>
</dbReference>
<dbReference type="PANTHER" id="PTHR11516:SF60">
    <property type="entry name" value="PYRUVATE DEHYDROGENASE E1 COMPONENT SUBUNIT ALPHA"/>
    <property type="match status" value="1"/>
</dbReference>